<protein>
    <submittedName>
        <fullName evidence="1">CaiF/GrlA family transcriptional regulator</fullName>
    </submittedName>
</protein>
<dbReference type="GO" id="GO:0006351">
    <property type="term" value="P:DNA-templated transcription"/>
    <property type="evidence" value="ECO:0007669"/>
    <property type="project" value="InterPro"/>
</dbReference>
<accession>A0A743SMP1</accession>
<name>A0A743SMP1_SALER</name>
<dbReference type="InterPro" id="IPR020357">
    <property type="entry name" value="Tscrpt_reg_CaiF/GrlA"/>
</dbReference>
<dbReference type="Gene3D" id="1.10.10.10">
    <property type="entry name" value="Winged helix-like DNA-binding domain superfamily/Winged helix DNA-binding domain"/>
    <property type="match status" value="1"/>
</dbReference>
<gene>
    <name evidence="1" type="ORF">G9F27_002171</name>
</gene>
<dbReference type="EMBL" id="DAAUQX010000015">
    <property type="protein sequence ID" value="HAF2128027.1"/>
    <property type="molecule type" value="Genomic_DNA"/>
</dbReference>
<dbReference type="Pfam" id="PF07180">
    <property type="entry name" value="CaiF_GrlA"/>
    <property type="match status" value="1"/>
</dbReference>
<dbReference type="InterPro" id="IPR036388">
    <property type="entry name" value="WH-like_DNA-bd_sf"/>
</dbReference>
<organism evidence="1">
    <name type="scientific">Salmonella enterica</name>
    <name type="common">Salmonella choleraesuis</name>
    <dbReference type="NCBI Taxonomy" id="28901"/>
    <lineage>
        <taxon>Bacteria</taxon>
        <taxon>Pseudomonadati</taxon>
        <taxon>Pseudomonadota</taxon>
        <taxon>Gammaproteobacteria</taxon>
        <taxon>Enterobacterales</taxon>
        <taxon>Enterobacteriaceae</taxon>
        <taxon>Salmonella</taxon>
    </lineage>
</organism>
<reference evidence="1" key="2">
    <citation type="submission" date="2020-02" db="EMBL/GenBank/DDBJ databases">
        <authorList>
            <consortium name="NCBI Pathogen Detection Project"/>
        </authorList>
    </citation>
    <scope>NUCLEOTIDE SEQUENCE</scope>
    <source>
        <strain evidence="1">MA.CK_00/00001968</strain>
    </source>
</reference>
<comment type="caution">
    <text evidence="1">The sequence shown here is derived from an EMBL/GenBank/DDBJ whole genome shotgun (WGS) entry which is preliminary data.</text>
</comment>
<proteinExistence type="predicted"/>
<reference evidence="1" key="1">
    <citation type="journal article" date="2018" name="Genome Biol.">
        <title>SKESA: strategic k-mer extension for scrupulous assemblies.</title>
        <authorList>
            <person name="Souvorov A."/>
            <person name="Agarwala R."/>
            <person name="Lipman D.J."/>
        </authorList>
    </citation>
    <scope>NUCLEOTIDE SEQUENCE</scope>
    <source>
        <strain evidence="1">MA.CK_00/00001968</strain>
    </source>
</reference>
<sequence length="157" mass="17850">MENTPQNHVSGQACYRKKTTQSNHEPFVIPASLQQYTDEPLYILVALWAQQQNDWVSRAEISEAFGITDRRASFQVSYISRKKRRITCETRAVRDEGSSCPHHEIRVTGVILSGDAKRAVPVPPKNRPVKHSRIGNATPELRRLFHSLIGSQRVCED</sequence>
<evidence type="ECO:0000313" key="1">
    <source>
        <dbReference type="EMBL" id="HAF2128027.1"/>
    </source>
</evidence>
<dbReference type="AlphaFoldDB" id="A0A743SMP1"/>